<accession>A0A8J4F9L6</accession>
<evidence type="ECO:0008006" key="13">
    <source>
        <dbReference type="Google" id="ProtNLM"/>
    </source>
</evidence>
<evidence type="ECO:0000256" key="7">
    <source>
        <dbReference type="ARBA" id="ARBA00023242"/>
    </source>
</evidence>
<dbReference type="Proteomes" id="UP000747399">
    <property type="component" value="Unassembled WGS sequence"/>
</dbReference>
<dbReference type="AlphaFoldDB" id="A0A8J4F9L6"/>
<evidence type="ECO:0000256" key="6">
    <source>
        <dbReference type="ARBA" id="ARBA00022833"/>
    </source>
</evidence>
<evidence type="ECO:0000259" key="9">
    <source>
        <dbReference type="Pfam" id="PF09329"/>
    </source>
</evidence>
<dbReference type="GO" id="GO:0008270">
    <property type="term" value="F:zinc ion binding"/>
    <property type="evidence" value="ECO:0007669"/>
    <property type="project" value="UniProtKB-KW"/>
</dbReference>
<proteinExistence type="inferred from homology"/>
<dbReference type="Gene3D" id="2.40.50.140">
    <property type="entry name" value="Nucleic acid-binding proteins"/>
    <property type="match status" value="1"/>
</dbReference>
<feature type="compositionally biased region" description="Gly residues" evidence="8">
    <location>
        <begin position="321"/>
        <end position="332"/>
    </location>
</feature>
<evidence type="ECO:0000256" key="5">
    <source>
        <dbReference type="ARBA" id="ARBA00022771"/>
    </source>
</evidence>
<feature type="domain" description="MCM10 OB-fold" evidence="10">
    <location>
        <begin position="101"/>
        <end position="221"/>
    </location>
</feature>
<comment type="caution">
    <text evidence="11">The sequence shown here is derived from an EMBL/GenBank/DDBJ whole genome shotgun (WGS) entry which is preliminary data.</text>
</comment>
<feature type="non-terminal residue" evidence="11">
    <location>
        <position position="1"/>
    </location>
</feature>
<keyword evidence="12" id="KW-1185">Reference proteome</keyword>
<evidence type="ECO:0000256" key="8">
    <source>
        <dbReference type="SAM" id="MobiDB-lite"/>
    </source>
</evidence>
<keyword evidence="7" id="KW-0539">Nucleus</keyword>
<feature type="region of interest" description="Disordered" evidence="8">
    <location>
        <begin position="359"/>
        <end position="426"/>
    </location>
</feature>
<feature type="region of interest" description="Disordered" evidence="8">
    <location>
        <begin position="304"/>
        <end position="334"/>
    </location>
</feature>
<dbReference type="PANTHER" id="PTHR13454:SF11">
    <property type="entry name" value="PROTEIN MCM10 HOMOLOG"/>
    <property type="match status" value="1"/>
</dbReference>
<evidence type="ECO:0000256" key="3">
    <source>
        <dbReference type="ARBA" id="ARBA00022705"/>
    </source>
</evidence>
<feature type="region of interest" description="Disordered" evidence="8">
    <location>
        <begin position="1"/>
        <end position="91"/>
    </location>
</feature>
<dbReference type="GO" id="GO:0043596">
    <property type="term" value="C:nuclear replication fork"/>
    <property type="evidence" value="ECO:0007669"/>
    <property type="project" value="TreeGrafter"/>
</dbReference>
<comment type="subcellular location">
    <subcellularLocation>
        <location evidence="1">Nucleus</location>
    </subcellularLocation>
</comment>
<dbReference type="InterPro" id="IPR015408">
    <property type="entry name" value="Znf_Mcm10/DnaG"/>
</dbReference>
<dbReference type="Pfam" id="PF09329">
    <property type="entry name" value="zf-primase"/>
    <property type="match status" value="1"/>
</dbReference>
<comment type="similarity">
    <text evidence="2">Belongs to the MCM10 family.</text>
</comment>
<evidence type="ECO:0000256" key="4">
    <source>
        <dbReference type="ARBA" id="ARBA00022723"/>
    </source>
</evidence>
<name>A0A8J4F9L6_9CHLO</name>
<protein>
    <recommendedName>
        <fullName evidence="13">Zinc finger Mcm10/DnaG-type domain-containing protein</fullName>
    </recommendedName>
</protein>
<feature type="compositionally biased region" description="Gly residues" evidence="8">
    <location>
        <begin position="362"/>
        <end position="379"/>
    </location>
</feature>
<feature type="compositionally biased region" description="Polar residues" evidence="8">
    <location>
        <begin position="59"/>
        <end position="75"/>
    </location>
</feature>
<dbReference type="GO" id="GO:0003697">
    <property type="term" value="F:single-stranded DNA binding"/>
    <property type="evidence" value="ECO:0007669"/>
    <property type="project" value="InterPro"/>
</dbReference>
<evidence type="ECO:0000313" key="12">
    <source>
        <dbReference type="Proteomes" id="UP000747399"/>
    </source>
</evidence>
<feature type="domain" description="Zinc finger Mcm10/DnaG-type" evidence="9">
    <location>
        <begin position="227"/>
        <end position="272"/>
    </location>
</feature>
<keyword evidence="5" id="KW-0863">Zinc-finger</keyword>
<evidence type="ECO:0000259" key="10">
    <source>
        <dbReference type="Pfam" id="PF22379"/>
    </source>
</evidence>
<organism evidence="11 12">
    <name type="scientific">Volvox africanus</name>
    <dbReference type="NCBI Taxonomy" id="51714"/>
    <lineage>
        <taxon>Eukaryota</taxon>
        <taxon>Viridiplantae</taxon>
        <taxon>Chlorophyta</taxon>
        <taxon>core chlorophytes</taxon>
        <taxon>Chlorophyceae</taxon>
        <taxon>CS clade</taxon>
        <taxon>Chlamydomonadales</taxon>
        <taxon>Volvocaceae</taxon>
        <taxon>Volvox</taxon>
    </lineage>
</organism>
<keyword evidence="6" id="KW-0862">Zinc</keyword>
<dbReference type="GO" id="GO:0003688">
    <property type="term" value="F:DNA replication origin binding"/>
    <property type="evidence" value="ECO:0007669"/>
    <property type="project" value="TreeGrafter"/>
</dbReference>
<dbReference type="InterPro" id="IPR012340">
    <property type="entry name" value="NA-bd_OB-fold"/>
</dbReference>
<dbReference type="GO" id="GO:0006270">
    <property type="term" value="P:DNA replication initiation"/>
    <property type="evidence" value="ECO:0007669"/>
    <property type="project" value="InterPro"/>
</dbReference>
<evidence type="ECO:0000313" key="11">
    <source>
        <dbReference type="EMBL" id="GIL66998.1"/>
    </source>
</evidence>
<evidence type="ECO:0000256" key="2">
    <source>
        <dbReference type="ARBA" id="ARBA00009679"/>
    </source>
</evidence>
<dbReference type="EMBL" id="BNCO01000092">
    <property type="protein sequence ID" value="GIL66998.1"/>
    <property type="molecule type" value="Genomic_DNA"/>
</dbReference>
<reference evidence="11" key="1">
    <citation type="journal article" date="2021" name="Proc. Natl. Acad. Sci. U.S.A.">
        <title>Three genomes in the algal genus Volvox reveal the fate of a haploid sex-determining region after a transition to homothallism.</title>
        <authorList>
            <person name="Yamamoto K."/>
            <person name="Hamaji T."/>
            <person name="Kawai-Toyooka H."/>
            <person name="Matsuzaki R."/>
            <person name="Takahashi F."/>
            <person name="Nishimura Y."/>
            <person name="Kawachi M."/>
            <person name="Noguchi H."/>
            <person name="Minakuchi Y."/>
            <person name="Umen J.G."/>
            <person name="Toyoda A."/>
            <person name="Nozaki H."/>
        </authorList>
    </citation>
    <scope>NUCLEOTIDE SEQUENCE</scope>
    <source>
        <strain evidence="11">NIES-3780</strain>
    </source>
</reference>
<keyword evidence="4" id="KW-0479">Metal-binding</keyword>
<evidence type="ECO:0000256" key="1">
    <source>
        <dbReference type="ARBA" id="ARBA00004123"/>
    </source>
</evidence>
<gene>
    <name evidence="11" type="ORF">Vafri_20375</name>
</gene>
<keyword evidence="3" id="KW-0235">DNA replication</keyword>
<dbReference type="PANTHER" id="PTHR13454">
    <property type="entry name" value="PROTEIN MCM10 HOMOLOG"/>
    <property type="match status" value="1"/>
</dbReference>
<sequence length="426" mass="43926">MDDEDLDLLLALADEAEEEDPALANQSSRTSLRPSGKAGQPQASHPPGRSGAAAPQALLRSQSLPHATHMSTPSVAAQAPPQPTSRQPVRQVADGYTDSISGFRVSKPVIGSLVLKERLTDDCVYISLKDISPSRDLAGRWATIAVLVSKVQATGRDGSPYSRWTLSDLAGKQVTLFLWRKAASEHYRELEGSLLLLWSPQVRRDEGGGGGGYSLHIDKPEMLQRPGMSTDFGLCRGTRKDGNRCTIPINKSSCEYCPYHAQAALRALASNRSDMAGANLLQRQLLPQARAAQKHLAVTTGKPLGGINSLIARPPPPKLLPGGGGGGGGGAGVSRPAGTGSSFAAAAVAGTGAYGVSADYEGSGGVGSGTANGSGGGKRSYGAQLLANLQERQAGAEDGGGPAAKRRRSSADAGDDKSGSSVSASK</sequence>
<dbReference type="InterPro" id="IPR055065">
    <property type="entry name" value="OB_MCM10"/>
</dbReference>
<dbReference type="InterPro" id="IPR040184">
    <property type="entry name" value="Mcm10"/>
</dbReference>
<dbReference type="Pfam" id="PF22379">
    <property type="entry name" value="OB_MCM10"/>
    <property type="match status" value="1"/>
</dbReference>